<dbReference type="Pfam" id="PF03931">
    <property type="entry name" value="Skp1_POZ"/>
    <property type="match status" value="1"/>
</dbReference>
<gene>
    <name evidence="4" type="ORF">KIN20_021269</name>
</gene>
<dbReference type="AlphaFoldDB" id="A0AAD5N479"/>
<comment type="similarity">
    <text evidence="1">Belongs to the SKP1 family.</text>
</comment>
<dbReference type="SUPFAM" id="SSF54695">
    <property type="entry name" value="POZ domain"/>
    <property type="match status" value="2"/>
</dbReference>
<dbReference type="PANTHER" id="PTHR11165">
    <property type="entry name" value="SKP1"/>
    <property type="match status" value="1"/>
</dbReference>
<evidence type="ECO:0000256" key="2">
    <source>
        <dbReference type="ARBA" id="ARBA00022786"/>
    </source>
</evidence>
<comment type="caution">
    <text evidence="4">The sequence shown here is derived from an EMBL/GenBank/DDBJ whole genome shotgun (WGS) entry which is preliminary data.</text>
</comment>
<dbReference type="SMART" id="SM00512">
    <property type="entry name" value="Skp1"/>
    <property type="match status" value="1"/>
</dbReference>
<keyword evidence="2" id="KW-0833">Ubl conjugation pathway</keyword>
<keyword evidence="5" id="KW-1185">Reference proteome</keyword>
<accession>A0AAD5N479</accession>
<dbReference type="InterPro" id="IPR016073">
    <property type="entry name" value="Skp1_comp_POZ"/>
</dbReference>
<dbReference type="InterPro" id="IPR001232">
    <property type="entry name" value="SKP1-like"/>
</dbReference>
<dbReference type="EMBL" id="JAHQIW010004293">
    <property type="protein sequence ID" value="KAJ1361896.1"/>
    <property type="molecule type" value="Genomic_DNA"/>
</dbReference>
<dbReference type="Proteomes" id="UP001196413">
    <property type="component" value="Unassembled WGS sequence"/>
</dbReference>
<feature type="domain" description="SKP1 component POZ" evidence="3">
    <location>
        <begin position="22"/>
        <end position="73"/>
    </location>
</feature>
<proteinExistence type="inferred from homology"/>
<sequence>MSTKDFDNSSVRPSTEKTRTIKMCKMQTSDSQEFEVSLLFMSKAIKTLLGDLDLQDDDTPIVILNVHSSVLRKNLVLQDHDEPIPLLKVNSEVMRKVLLWCENHLANERSAEGERILKEWDDKFFNVDQAMLFDLIMVHYKRIWKFMFTINLV</sequence>
<evidence type="ECO:0000313" key="5">
    <source>
        <dbReference type="Proteomes" id="UP001196413"/>
    </source>
</evidence>
<dbReference type="Gene3D" id="3.30.710.10">
    <property type="entry name" value="Potassium Channel Kv1.1, Chain A"/>
    <property type="match status" value="1"/>
</dbReference>
<evidence type="ECO:0000313" key="4">
    <source>
        <dbReference type="EMBL" id="KAJ1361896.1"/>
    </source>
</evidence>
<evidence type="ECO:0000256" key="1">
    <source>
        <dbReference type="ARBA" id="ARBA00009993"/>
    </source>
</evidence>
<dbReference type="GO" id="GO:0006511">
    <property type="term" value="P:ubiquitin-dependent protein catabolic process"/>
    <property type="evidence" value="ECO:0007669"/>
    <property type="project" value="InterPro"/>
</dbReference>
<protein>
    <recommendedName>
        <fullName evidence="3">SKP1 component POZ domain-containing protein</fullName>
    </recommendedName>
</protein>
<dbReference type="InterPro" id="IPR016897">
    <property type="entry name" value="SKP1"/>
</dbReference>
<evidence type="ECO:0000259" key="3">
    <source>
        <dbReference type="Pfam" id="PF03931"/>
    </source>
</evidence>
<dbReference type="InterPro" id="IPR011333">
    <property type="entry name" value="SKP1/BTB/POZ_sf"/>
</dbReference>
<organism evidence="4 5">
    <name type="scientific">Parelaphostrongylus tenuis</name>
    <name type="common">Meningeal worm</name>
    <dbReference type="NCBI Taxonomy" id="148309"/>
    <lineage>
        <taxon>Eukaryota</taxon>
        <taxon>Metazoa</taxon>
        <taxon>Ecdysozoa</taxon>
        <taxon>Nematoda</taxon>
        <taxon>Chromadorea</taxon>
        <taxon>Rhabditida</taxon>
        <taxon>Rhabditina</taxon>
        <taxon>Rhabditomorpha</taxon>
        <taxon>Strongyloidea</taxon>
        <taxon>Metastrongylidae</taxon>
        <taxon>Parelaphostrongylus</taxon>
    </lineage>
</organism>
<name>A0AAD5N479_PARTN</name>
<reference evidence="4" key="1">
    <citation type="submission" date="2021-06" db="EMBL/GenBank/DDBJ databases">
        <title>Parelaphostrongylus tenuis whole genome reference sequence.</title>
        <authorList>
            <person name="Garwood T.J."/>
            <person name="Larsen P.A."/>
            <person name="Fountain-Jones N.M."/>
            <person name="Garbe J.R."/>
            <person name="Macchietto M.G."/>
            <person name="Kania S.A."/>
            <person name="Gerhold R.W."/>
            <person name="Richards J.E."/>
            <person name="Wolf T.M."/>
        </authorList>
    </citation>
    <scope>NUCLEOTIDE SEQUENCE</scope>
    <source>
        <strain evidence="4">MNPRO001-30</strain>
        <tissue evidence="4">Meninges</tissue>
    </source>
</reference>